<evidence type="ECO:0000256" key="1">
    <source>
        <dbReference type="SAM" id="MobiDB-lite"/>
    </source>
</evidence>
<protein>
    <recommendedName>
        <fullName evidence="3">ShKT domain-containing protein</fullName>
    </recommendedName>
</protein>
<feature type="compositionally biased region" description="Basic and acidic residues" evidence="1">
    <location>
        <begin position="127"/>
        <end position="145"/>
    </location>
</feature>
<proteinExistence type="predicted"/>
<dbReference type="PROSITE" id="PS51670">
    <property type="entry name" value="SHKT"/>
    <property type="match status" value="1"/>
</dbReference>
<keyword evidence="5" id="KW-1185">Reference proteome</keyword>
<feature type="compositionally biased region" description="Basic and acidic residues" evidence="1">
    <location>
        <begin position="277"/>
        <end position="292"/>
    </location>
</feature>
<feature type="compositionally biased region" description="Basic and acidic residues" evidence="1">
    <location>
        <begin position="85"/>
        <end position="119"/>
    </location>
</feature>
<evidence type="ECO:0000259" key="3">
    <source>
        <dbReference type="PROSITE" id="PS51670"/>
    </source>
</evidence>
<feature type="compositionally biased region" description="Basic and acidic residues" evidence="1">
    <location>
        <begin position="153"/>
        <end position="166"/>
    </location>
</feature>
<dbReference type="Proteomes" id="UP000291116">
    <property type="component" value="Unassembled WGS sequence"/>
</dbReference>
<evidence type="ECO:0000256" key="2">
    <source>
        <dbReference type="SAM" id="Phobius"/>
    </source>
</evidence>
<feature type="domain" description="ShKT" evidence="3">
    <location>
        <begin position="204"/>
        <end position="247"/>
    </location>
</feature>
<dbReference type="EMBL" id="CAACVS010000112">
    <property type="protein sequence ID" value="VEU36984.1"/>
    <property type="molecule type" value="Genomic_DNA"/>
</dbReference>
<dbReference type="PANTHER" id="PTHR31270">
    <property type="entry name" value="GLUTAMINYL-PEPTIDE CYCLOTRANSFERASE"/>
    <property type="match status" value="1"/>
</dbReference>
<sequence length="547" mass="61825">MDSDDEIEMNDLLGHSEQIMSWKENDVSQDEGIGPLARSEQHPRKRGRFQCLILFFLLVAAVSYLADTMYLSREHVDTLLEPDDETRNAKPNKIDDTEVRVDDEPEAETHETQKAEPNKTEGMGVEVEDKPKPGKQETPEAKPNKIEGTGVEVDNKPKPGKRESPKAKQNKVKGTGIDVQGSLSAGNPQKENAMEKHSIQSGKCADNVDFRFKDKPEKDCNWVATKKEKVCHKNRIKKGCPATCGVCAQDDQEIQVKAPGSSSVDDGSDTVSNNIAEGHEESDTKNAEDGEHQPTLVAGVPDQDLYCEDLSRYEEWHKIKISKDSGKMFSVVDVLKHDRNSFTQGLTYARGTLFESAGLFGKSTVRILDPDYATVQTKVSMEKKYFAEGLAYYKDTLVQVTWKSHQGFVYNITNLEKIDEFTFKTTLNEGWGITWDRCKDELIVTDGSENLHFWDPKTMKEIRRVSVERMDGKKALEMNEIEFWRGRILANIWFEDVILVIDPETGIVEKEYDFSELWPKHERKKYGADVLNGISISGNPDVLYITG</sequence>
<keyword evidence="2" id="KW-0472">Membrane</keyword>
<feature type="region of interest" description="Disordered" evidence="1">
    <location>
        <begin position="82"/>
        <end position="200"/>
    </location>
</feature>
<dbReference type="Pfam" id="PF05096">
    <property type="entry name" value="Glu_cyclase_2"/>
    <property type="match status" value="1"/>
</dbReference>
<dbReference type="OrthoDB" id="409395at2759"/>
<keyword evidence="2" id="KW-1133">Transmembrane helix</keyword>
<feature type="compositionally biased region" description="Polar residues" evidence="1">
    <location>
        <begin position="181"/>
        <end position="190"/>
    </location>
</feature>
<dbReference type="InterPro" id="IPR003582">
    <property type="entry name" value="ShKT_dom"/>
</dbReference>
<feature type="region of interest" description="Disordered" evidence="1">
    <location>
        <begin position="257"/>
        <end position="295"/>
    </location>
</feature>
<dbReference type="SUPFAM" id="SSF63825">
    <property type="entry name" value="YWTD domain"/>
    <property type="match status" value="1"/>
</dbReference>
<name>A0A448Z4N8_9STRA</name>
<feature type="transmembrane region" description="Helical" evidence="2">
    <location>
        <begin position="49"/>
        <end position="66"/>
    </location>
</feature>
<feature type="compositionally biased region" description="Low complexity" evidence="1">
    <location>
        <begin position="260"/>
        <end position="272"/>
    </location>
</feature>
<organism evidence="4 5">
    <name type="scientific">Pseudo-nitzschia multistriata</name>
    <dbReference type="NCBI Taxonomy" id="183589"/>
    <lineage>
        <taxon>Eukaryota</taxon>
        <taxon>Sar</taxon>
        <taxon>Stramenopiles</taxon>
        <taxon>Ochrophyta</taxon>
        <taxon>Bacillariophyta</taxon>
        <taxon>Bacillariophyceae</taxon>
        <taxon>Bacillariophycidae</taxon>
        <taxon>Bacillariales</taxon>
        <taxon>Bacillariaceae</taxon>
        <taxon>Pseudo-nitzschia</taxon>
    </lineage>
</organism>
<reference evidence="4 5" key="1">
    <citation type="submission" date="2019-01" db="EMBL/GenBank/DDBJ databases">
        <authorList>
            <person name="Ferrante I. M."/>
        </authorList>
    </citation>
    <scope>NUCLEOTIDE SEQUENCE [LARGE SCALE GENOMIC DNA]</scope>
    <source>
        <strain evidence="4 5">B856</strain>
    </source>
</reference>
<accession>A0A448Z4N8</accession>
<dbReference type="AlphaFoldDB" id="A0A448Z4N8"/>
<dbReference type="PANTHER" id="PTHR31270:SF1">
    <property type="entry name" value="GLUTAMINYL-PEPTIDE CYCLOTRANSFERASE"/>
    <property type="match status" value="1"/>
</dbReference>
<evidence type="ECO:0000313" key="5">
    <source>
        <dbReference type="Proteomes" id="UP000291116"/>
    </source>
</evidence>
<dbReference type="GO" id="GO:0016603">
    <property type="term" value="F:glutaminyl-peptide cyclotransferase activity"/>
    <property type="evidence" value="ECO:0007669"/>
    <property type="project" value="InterPro"/>
</dbReference>
<evidence type="ECO:0000313" key="4">
    <source>
        <dbReference type="EMBL" id="VEU36984.1"/>
    </source>
</evidence>
<keyword evidence="2" id="KW-0812">Transmembrane</keyword>
<dbReference type="InterPro" id="IPR007788">
    <property type="entry name" value="QCT"/>
</dbReference>
<gene>
    <name evidence="4" type="ORF">PSNMU_V1.4_AUG-EV-PASAV3_0037610</name>
</gene>